<accession>A0A7X0XEG3</accession>
<protein>
    <submittedName>
        <fullName evidence="1">Uncharacterized protein</fullName>
    </submittedName>
</protein>
<reference evidence="1 2" key="1">
    <citation type="submission" date="2020-03" db="EMBL/GenBank/DDBJ databases">
        <title>Soil Listeria distribution.</title>
        <authorList>
            <person name="Liao J."/>
            <person name="Wiedmann M."/>
        </authorList>
    </citation>
    <scope>NUCLEOTIDE SEQUENCE [LARGE SCALE GENOMIC DNA]</scope>
    <source>
        <strain evidence="1 2">FSL L7-1547</strain>
    </source>
</reference>
<comment type="caution">
    <text evidence="1">The sequence shown here is derived from an EMBL/GenBank/DDBJ whole genome shotgun (WGS) entry which is preliminary data.</text>
</comment>
<evidence type="ECO:0000313" key="1">
    <source>
        <dbReference type="EMBL" id="MBC1492730.1"/>
    </source>
</evidence>
<dbReference type="AlphaFoldDB" id="A0A7X0XEG3"/>
<organism evidence="1 2">
    <name type="scientific">Listeria booriae</name>
    <dbReference type="NCBI Taxonomy" id="1552123"/>
    <lineage>
        <taxon>Bacteria</taxon>
        <taxon>Bacillati</taxon>
        <taxon>Bacillota</taxon>
        <taxon>Bacilli</taxon>
        <taxon>Bacillales</taxon>
        <taxon>Listeriaceae</taxon>
        <taxon>Listeria</taxon>
    </lineage>
</organism>
<dbReference type="EMBL" id="JAASTX010000018">
    <property type="protein sequence ID" value="MBC1492730.1"/>
    <property type="molecule type" value="Genomic_DNA"/>
</dbReference>
<evidence type="ECO:0000313" key="2">
    <source>
        <dbReference type="Proteomes" id="UP000533953"/>
    </source>
</evidence>
<name>A0A7X0XEG3_9LIST</name>
<proteinExistence type="predicted"/>
<gene>
    <name evidence="1" type="ORF">HCI99_12970</name>
</gene>
<dbReference type="RefSeq" id="WP_185417908.1">
    <property type="nucleotide sequence ID" value="NZ_JAASTX010000018.1"/>
</dbReference>
<dbReference type="Proteomes" id="UP000533953">
    <property type="component" value="Unassembled WGS sequence"/>
</dbReference>
<sequence length="537" mass="61525">MAEFQADKPDLPLDLLQQNRPFSKFLEIDLDQQLYELYYGNSLILMSFTDIDKDSITTNYKEELLNQLKAAYQNVDQLDDDVAIALSTTIKNTNLALNRSDDEYFEQTLKNSDGSYGQLRISTDALKECNYSEGMKSFALFNRLSKPIELTESNINNLQFENVKEYENTIKSLVKEKEDVYDVKNPRVEKTPNSKLIDAVMNNQNTADPGMYEEFVDKMYGFETKEIDYEDTLHSIYDDYNSKLNPLMERSKKLEENEYLRIITPSEEIELAQLNGQIQVIRNEYDPKISKLNSMMKDVFAEKTEYQRQYDSQSKNSINNDTGHSISTENKKDIKANFSEVSILKMKLNDKGHGVATVQYGEITLNNIRIVDSNGIPNVYPPSVKGKDDKYYPVFELNDKPGYDGPKKMMEGALTRGFYELKHGVKPEITNEKIFNLDLEKMQTRAFTNATFENGNKSMNVAYGAVQVKNCVVGKAKDTGNTYVQTPSYKTQYKGADGKDIYRKHVSGSKPFTEKVIQAANQEQEQKKTVKQEVPAR</sequence>